<sequence>MNEHERVKYPNEKMENIEGRYKCIERGVVEIHLKAKTISSLQLNEVIKALSIVAGANEPSMVLFNLGFSPTEIGKITTKLRDLFQSLGHPIYIVFSEISINCGIITIAGKLVIFINTGMTESSCAETQAYERTIGSRNIPTVVRGRYCLTVVTVGDRQRSDSPRSSKRPDTATGNPSHVQQFHYE</sequence>
<dbReference type="AlphaFoldDB" id="A0A0M9A345"/>
<name>A0A0M9A345_9HYME</name>
<dbReference type="Proteomes" id="UP000053105">
    <property type="component" value="Unassembled WGS sequence"/>
</dbReference>
<reference evidence="2 3" key="1">
    <citation type="submission" date="2015-07" db="EMBL/GenBank/DDBJ databases">
        <title>The genome of Melipona quadrifasciata.</title>
        <authorList>
            <person name="Pan H."/>
            <person name="Kapheim K."/>
        </authorList>
    </citation>
    <scope>NUCLEOTIDE SEQUENCE [LARGE SCALE GENOMIC DNA]</scope>
    <source>
        <strain evidence="2">0111107301</strain>
        <tissue evidence="2">Whole body</tissue>
    </source>
</reference>
<dbReference type="EMBL" id="KQ435750">
    <property type="protein sequence ID" value="KOX76300.1"/>
    <property type="molecule type" value="Genomic_DNA"/>
</dbReference>
<evidence type="ECO:0000256" key="1">
    <source>
        <dbReference type="SAM" id="MobiDB-lite"/>
    </source>
</evidence>
<feature type="compositionally biased region" description="Basic and acidic residues" evidence="1">
    <location>
        <begin position="158"/>
        <end position="170"/>
    </location>
</feature>
<feature type="compositionally biased region" description="Polar residues" evidence="1">
    <location>
        <begin position="172"/>
        <end position="185"/>
    </location>
</feature>
<keyword evidence="3" id="KW-1185">Reference proteome</keyword>
<organism evidence="2 3">
    <name type="scientific">Melipona quadrifasciata</name>
    <dbReference type="NCBI Taxonomy" id="166423"/>
    <lineage>
        <taxon>Eukaryota</taxon>
        <taxon>Metazoa</taxon>
        <taxon>Ecdysozoa</taxon>
        <taxon>Arthropoda</taxon>
        <taxon>Hexapoda</taxon>
        <taxon>Insecta</taxon>
        <taxon>Pterygota</taxon>
        <taxon>Neoptera</taxon>
        <taxon>Endopterygota</taxon>
        <taxon>Hymenoptera</taxon>
        <taxon>Apocrita</taxon>
        <taxon>Aculeata</taxon>
        <taxon>Apoidea</taxon>
        <taxon>Anthophila</taxon>
        <taxon>Apidae</taxon>
        <taxon>Melipona</taxon>
    </lineage>
</organism>
<evidence type="ECO:0000313" key="2">
    <source>
        <dbReference type="EMBL" id="KOX76300.1"/>
    </source>
</evidence>
<proteinExistence type="predicted"/>
<gene>
    <name evidence="2" type="ORF">WN51_11631</name>
</gene>
<evidence type="ECO:0000313" key="3">
    <source>
        <dbReference type="Proteomes" id="UP000053105"/>
    </source>
</evidence>
<feature type="region of interest" description="Disordered" evidence="1">
    <location>
        <begin position="158"/>
        <end position="185"/>
    </location>
</feature>
<protein>
    <submittedName>
        <fullName evidence="2">Uncharacterized protein</fullName>
    </submittedName>
</protein>
<accession>A0A0M9A345</accession>